<dbReference type="Proteomes" id="UP001178148">
    <property type="component" value="Unassembled WGS sequence"/>
</dbReference>
<dbReference type="AlphaFoldDB" id="A0AA90STC0"/>
<organism evidence="1 2">
    <name type="scientific">Candidatus Endonucleibacter bathymodioli</name>
    <dbReference type="NCBI Taxonomy" id="539814"/>
    <lineage>
        <taxon>Bacteria</taxon>
        <taxon>Pseudomonadati</taxon>
        <taxon>Pseudomonadota</taxon>
        <taxon>Gammaproteobacteria</taxon>
        <taxon>Oceanospirillales</taxon>
        <taxon>Endozoicomonadaceae</taxon>
        <taxon>Candidatus Endonucleibacter</taxon>
    </lineage>
</organism>
<gene>
    <name evidence="1" type="ORF">QS748_09405</name>
</gene>
<evidence type="ECO:0000313" key="1">
    <source>
        <dbReference type="EMBL" id="MDP0589379.1"/>
    </source>
</evidence>
<dbReference type="EMBL" id="JASXSV010000013">
    <property type="protein sequence ID" value="MDP0589379.1"/>
    <property type="molecule type" value="Genomic_DNA"/>
</dbReference>
<sequence>MKHNSLYNKQFGYLDYQEFKELIYTITCSSAFATCTDLEQAISSSDKISEDQKVNLMSLLFMVSLRKGIYQENSLLSRIDSLILPVQSKESLIRIIKLLRDGDDVIAKHFMSMIENLFASPSACQKSLISLADWIESHPVLFEDERESLANLAKQRAMMLAMALEGDKEIYQEIINARGQWYLEAVGNAISIEELRQLQVSIVNDSMAETSQTQLQCLLKQAEANIEKNGSVDLEECIIYMIYKTVSNCQSNACVVDNFNYPDGTTQMIQWFEKSINSPLIGNLFSWEKHKADKCENGMLLKNFKFRSLLFYGY</sequence>
<protein>
    <submittedName>
        <fullName evidence="1">Uncharacterized protein</fullName>
    </submittedName>
</protein>
<keyword evidence="2" id="KW-1185">Reference proteome</keyword>
<name>A0AA90STC0_9GAMM</name>
<accession>A0AA90STC0</accession>
<reference evidence="1 2" key="1">
    <citation type="journal article" date="2023" name="bioRxiv">
        <title>An intranuclear bacterial parasite of deep-sea mussels expresses apoptosis inhibitors acquired from its host.</title>
        <authorList>
            <person name="Gonzalez Porras M.A."/>
            <person name="Assie A."/>
            <person name="Tietjen M."/>
            <person name="Violette M."/>
            <person name="Kleiner M."/>
            <person name="Gruber-Vodicka H."/>
            <person name="Dubilier N."/>
            <person name="Leisch N."/>
        </authorList>
    </citation>
    <scope>NUCLEOTIDE SEQUENCE [LARGE SCALE GENOMIC DNA]</scope>
    <source>
        <strain evidence="1">IAP13</strain>
    </source>
</reference>
<comment type="caution">
    <text evidence="1">The sequence shown here is derived from an EMBL/GenBank/DDBJ whole genome shotgun (WGS) entry which is preliminary data.</text>
</comment>
<proteinExistence type="predicted"/>
<evidence type="ECO:0000313" key="2">
    <source>
        <dbReference type="Proteomes" id="UP001178148"/>
    </source>
</evidence>